<protein>
    <submittedName>
        <fullName evidence="1">Uncharacterized protein</fullName>
    </submittedName>
</protein>
<gene>
    <name evidence="1" type="ORF">EVAR_90590_1</name>
</gene>
<feature type="non-terminal residue" evidence="1">
    <location>
        <position position="1"/>
    </location>
</feature>
<sequence length="68" mass="7633">FVSVTLQSSMSSDLDTSFFHIAPPRSEEQAFIFILDIEVGVSVMAGLGHLNQCNRHDPSSARSIRYRY</sequence>
<dbReference type="Proteomes" id="UP000299102">
    <property type="component" value="Unassembled WGS sequence"/>
</dbReference>
<dbReference type="AlphaFoldDB" id="A0A4C2A308"/>
<proteinExistence type="predicted"/>
<reference evidence="1 2" key="1">
    <citation type="journal article" date="2019" name="Commun. Biol.">
        <title>The bagworm genome reveals a unique fibroin gene that provides high tensile strength.</title>
        <authorList>
            <person name="Kono N."/>
            <person name="Nakamura H."/>
            <person name="Ohtoshi R."/>
            <person name="Tomita M."/>
            <person name="Numata K."/>
            <person name="Arakawa K."/>
        </authorList>
    </citation>
    <scope>NUCLEOTIDE SEQUENCE [LARGE SCALE GENOMIC DNA]</scope>
</reference>
<dbReference type="EMBL" id="BGZK01002399">
    <property type="protein sequence ID" value="GBP93634.1"/>
    <property type="molecule type" value="Genomic_DNA"/>
</dbReference>
<evidence type="ECO:0000313" key="2">
    <source>
        <dbReference type="Proteomes" id="UP000299102"/>
    </source>
</evidence>
<name>A0A4C2A308_EUMVA</name>
<evidence type="ECO:0000313" key="1">
    <source>
        <dbReference type="EMBL" id="GBP93634.1"/>
    </source>
</evidence>
<accession>A0A4C2A308</accession>
<keyword evidence="2" id="KW-1185">Reference proteome</keyword>
<organism evidence="1 2">
    <name type="scientific">Eumeta variegata</name>
    <name type="common">Bagworm moth</name>
    <name type="synonym">Eumeta japonica</name>
    <dbReference type="NCBI Taxonomy" id="151549"/>
    <lineage>
        <taxon>Eukaryota</taxon>
        <taxon>Metazoa</taxon>
        <taxon>Ecdysozoa</taxon>
        <taxon>Arthropoda</taxon>
        <taxon>Hexapoda</taxon>
        <taxon>Insecta</taxon>
        <taxon>Pterygota</taxon>
        <taxon>Neoptera</taxon>
        <taxon>Endopterygota</taxon>
        <taxon>Lepidoptera</taxon>
        <taxon>Glossata</taxon>
        <taxon>Ditrysia</taxon>
        <taxon>Tineoidea</taxon>
        <taxon>Psychidae</taxon>
        <taxon>Oiketicinae</taxon>
        <taxon>Eumeta</taxon>
    </lineage>
</organism>
<comment type="caution">
    <text evidence="1">The sequence shown here is derived from an EMBL/GenBank/DDBJ whole genome shotgun (WGS) entry which is preliminary data.</text>
</comment>